<dbReference type="EMBL" id="JAXOVC010000002">
    <property type="protein sequence ID" value="KAK4504982.1"/>
    <property type="molecule type" value="Genomic_DNA"/>
</dbReference>
<feature type="compositionally biased region" description="Polar residues" evidence="2">
    <location>
        <begin position="28"/>
        <end position="46"/>
    </location>
</feature>
<name>A0ABR0EU00_ZASCE</name>
<keyword evidence="5" id="KW-1185">Reference proteome</keyword>
<evidence type="ECO:0000256" key="2">
    <source>
        <dbReference type="SAM" id="MobiDB-lite"/>
    </source>
</evidence>
<sequence length="610" mass="69355">MAVSMPFLVASNPRKSHALPHSPHSADETMSSNPQTSVRESLLQSTEESRASKRRRPYGLPNVATEETAIQFDQESVPFLYGRLHTSAVYGQTRLCRSIAEHLVKERKEKPSTQLYNALILSNTHNTFGAAWRAAEYLEEMQAEGLMLDISTCHAVLKVLSVHVDHLLRTDILNYMQQRWFQLSDEGAHDVAAGLLREGLFEQALQKLDQMRGSMMVDSWLWDMAIYMLCDAGEIDEVYRIMRMRYDSNEQTLNRTQWSYLLDKASEYRHHDATLLVWNSQVSQSYLNPSSGVCLNVLATAAQVGDAVLATEVFSHLSKRGTAFQPIHYELLIQTYLSTDPPDLERAISILTIMPMEKLEPTVIETRPIFLYLRDKPDLVKQALATLRSLHEQDRKIPIAVLNLLIECHVEQRNLAEAMKLYKLIHTFAPISQGAQKSFANIDTFNLLLKGCRTASPPDDQQASFLVSELLALRIVPTSLTYDRLILVFTEAAKFVLRQVRASAHLPESSESERARGLEMLDWAYRHLADMQPLGWIPRFGTLEMLAVALAKARDERCWEVLQVAEDQGEQIEGFANKGMWLKRNVEEAWREHELRPGEHVDQDLEAASA</sequence>
<dbReference type="Pfam" id="PF23276">
    <property type="entry name" value="TPR_24"/>
    <property type="match status" value="1"/>
</dbReference>
<dbReference type="PANTHER" id="PTHR47447:SF27">
    <property type="entry name" value="PENTACOTRIPEPTIDE-REPEAT REGION OF PRORP DOMAIN-CONTAINING PROTEIN"/>
    <property type="match status" value="1"/>
</dbReference>
<feature type="region of interest" description="Disordered" evidence="2">
    <location>
        <begin position="12"/>
        <end position="60"/>
    </location>
</feature>
<feature type="domain" description="Pentatricopeptide repeat-containing protein-mitochondrial" evidence="3">
    <location>
        <begin position="291"/>
        <end position="424"/>
    </location>
</feature>
<dbReference type="Proteomes" id="UP001305779">
    <property type="component" value="Unassembled WGS sequence"/>
</dbReference>
<protein>
    <recommendedName>
        <fullName evidence="3">Pentatricopeptide repeat-containing protein-mitochondrial domain-containing protein</fullName>
    </recommendedName>
</protein>
<evidence type="ECO:0000256" key="1">
    <source>
        <dbReference type="ARBA" id="ARBA00022737"/>
    </source>
</evidence>
<accession>A0ABR0EU00</accession>
<proteinExistence type="predicted"/>
<evidence type="ECO:0000313" key="5">
    <source>
        <dbReference type="Proteomes" id="UP001305779"/>
    </source>
</evidence>
<gene>
    <name evidence="4" type="ORF">PRZ48_002945</name>
</gene>
<dbReference type="InterPro" id="IPR011990">
    <property type="entry name" value="TPR-like_helical_dom_sf"/>
</dbReference>
<evidence type="ECO:0000313" key="4">
    <source>
        <dbReference type="EMBL" id="KAK4504982.1"/>
    </source>
</evidence>
<reference evidence="4 5" key="1">
    <citation type="journal article" date="2023" name="G3 (Bethesda)">
        <title>A chromosome-level genome assembly of Zasmidium syzygii isolated from banana leaves.</title>
        <authorList>
            <person name="van Westerhoven A.C."/>
            <person name="Mehrabi R."/>
            <person name="Talebi R."/>
            <person name="Steentjes M.B.F."/>
            <person name="Corcolon B."/>
            <person name="Chong P.A."/>
            <person name="Kema G.H.J."/>
            <person name="Seidl M.F."/>
        </authorList>
    </citation>
    <scope>NUCLEOTIDE SEQUENCE [LARGE SCALE GENOMIC DNA]</scope>
    <source>
        <strain evidence="4 5">P124</strain>
    </source>
</reference>
<organism evidence="4 5">
    <name type="scientific">Zasmidium cellare</name>
    <name type="common">Wine cellar mold</name>
    <name type="synonym">Racodium cellare</name>
    <dbReference type="NCBI Taxonomy" id="395010"/>
    <lineage>
        <taxon>Eukaryota</taxon>
        <taxon>Fungi</taxon>
        <taxon>Dikarya</taxon>
        <taxon>Ascomycota</taxon>
        <taxon>Pezizomycotina</taxon>
        <taxon>Dothideomycetes</taxon>
        <taxon>Dothideomycetidae</taxon>
        <taxon>Mycosphaerellales</taxon>
        <taxon>Mycosphaerellaceae</taxon>
        <taxon>Zasmidium</taxon>
    </lineage>
</organism>
<dbReference type="InterPro" id="IPR057027">
    <property type="entry name" value="TPR_mt"/>
</dbReference>
<dbReference type="PANTHER" id="PTHR47447">
    <property type="entry name" value="OS03G0856100 PROTEIN"/>
    <property type="match status" value="1"/>
</dbReference>
<comment type="caution">
    <text evidence="4">The sequence shown here is derived from an EMBL/GenBank/DDBJ whole genome shotgun (WGS) entry which is preliminary data.</text>
</comment>
<keyword evidence="1" id="KW-0677">Repeat</keyword>
<dbReference type="Gene3D" id="1.25.40.10">
    <property type="entry name" value="Tetratricopeptide repeat domain"/>
    <property type="match status" value="2"/>
</dbReference>
<evidence type="ECO:0000259" key="3">
    <source>
        <dbReference type="Pfam" id="PF23276"/>
    </source>
</evidence>